<evidence type="ECO:0008006" key="8">
    <source>
        <dbReference type="Google" id="ProtNLM"/>
    </source>
</evidence>
<comment type="similarity">
    <text evidence="1">Belongs to the PPR family. PCMP-H subfamily.</text>
</comment>
<dbReference type="InterPro" id="IPR002885">
    <property type="entry name" value="PPR_rpt"/>
</dbReference>
<keyword evidence="3" id="KW-0809">Transit peptide</keyword>
<keyword evidence="2" id="KW-0677">Repeat</keyword>
<feature type="repeat" description="PPR" evidence="5">
    <location>
        <begin position="317"/>
        <end position="351"/>
    </location>
</feature>
<evidence type="ECO:0000256" key="5">
    <source>
        <dbReference type="PROSITE-ProRule" id="PRU00708"/>
    </source>
</evidence>
<dbReference type="PROSITE" id="PS51375">
    <property type="entry name" value="PPR"/>
    <property type="match status" value="10"/>
</dbReference>
<comment type="similarity">
    <text evidence="4">Belongs to the PPR family. PCMP-E subfamily.</text>
</comment>
<proteinExistence type="inferred from homology"/>
<evidence type="ECO:0000313" key="7">
    <source>
        <dbReference type="Proteomes" id="UP000655225"/>
    </source>
</evidence>
<feature type="repeat" description="PPR" evidence="5">
    <location>
        <begin position="70"/>
        <end position="100"/>
    </location>
</feature>
<dbReference type="FunFam" id="1.25.40.10:FF:000280">
    <property type="entry name" value="Pentatricopeptide repeat-containing protein"/>
    <property type="match status" value="1"/>
</dbReference>
<dbReference type="FunFam" id="1.25.40.10:FF:000442">
    <property type="entry name" value="Pentatricopeptide repeat-containing protein At3g49710"/>
    <property type="match status" value="1"/>
</dbReference>
<dbReference type="Pfam" id="PF13041">
    <property type="entry name" value="PPR_2"/>
    <property type="match status" value="6"/>
</dbReference>
<dbReference type="PANTHER" id="PTHR47926">
    <property type="entry name" value="PENTATRICOPEPTIDE REPEAT-CONTAINING PROTEIN"/>
    <property type="match status" value="1"/>
</dbReference>
<feature type="repeat" description="PPR" evidence="5">
    <location>
        <begin position="383"/>
        <end position="417"/>
    </location>
</feature>
<feature type="repeat" description="PPR" evidence="5">
    <location>
        <begin position="585"/>
        <end position="619"/>
    </location>
</feature>
<dbReference type="InterPro" id="IPR046848">
    <property type="entry name" value="E_motif"/>
</dbReference>
<dbReference type="SUPFAM" id="SSF48452">
    <property type="entry name" value="TPR-like"/>
    <property type="match status" value="1"/>
</dbReference>
<evidence type="ECO:0000256" key="4">
    <source>
        <dbReference type="ARBA" id="ARBA00061659"/>
    </source>
</evidence>
<feature type="repeat" description="PPR" evidence="5">
    <location>
        <begin position="484"/>
        <end position="518"/>
    </location>
</feature>
<dbReference type="FunFam" id="1.25.40.10:FF:000381">
    <property type="entry name" value="Pentatricopeptide repeat-containing protein"/>
    <property type="match status" value="1"/>
</dbReference>
<dbReference type="FunFam" id="1.25.40.10:FF:000688">
    <property type="entry name" value="Pentatricopeptide repeat-containing protein"/>
    <property type="match status" value="1"/>
</dbReference>
<dbReference type="EMBL" id="JABCRI010000003">
    <property type="protein sequence ID" value="KAF8408728.1"/>
    <property type="molecule type" value="Genomic_DNA"/>
</dbReference>
<dbReference type="PANTHER" id="PTHR47926:SF343">
    <property type="entry name" value="PENTACOTRIPEPTIDE-REPEAT REGION OF PRORP DOMAIN-CONTAINING PROTEIN"/>
    <property type="match status" value="1"/>
</dbReference>
<dbReference type="OMA" id="CIDKKAH"/>
<dbReference type="GO" id="GO:0009451">
    <property type="term" value="P:RNA modification"/>
    <property type="evidence" value="ECO:0007669"/>
    <property type="project" value="InterPro"/>
</dbReference>
<dbReference type="Gene3D" id="1.25.40.10">
    <property type="entry name" value="Tetratricopeptide repeat domain"/>
    <property type="match status" value="6"/>
</dbReference>
<feature type="repeat" description="PPR" evidence="5">
    <location>
        <begin position="620"/>
        <end position="655"/>
    </location>
</feature>
<dbReference type="OrthoDB" id="185373at2759"/>
<comment type="caution">
    <text evidence="6">The sequence shown here is derived from an EMBL/GenBank/DDBJ whole genome shotgun (WGS) entry which is preliminary data.</text>
</comment>
<evidence type="ECO:0000256" key="2">
    <source>
        <dbReference type="ARBA" id="ARBA00022737"/>
    </source>
</evidence>
<name>A0A834ZP80_TETSI</name>
<dbReference type="Proteomes" id="UP000655225">
    <property type="component" value="Unassembled WGS sequence"/>
</dbReference>
<keyword evidence="7" id="KW-1185">Reference proteome</keyword>
<dbReference type="Pfam" id="PF12854">
    <property type="entry name" value="PPR_1"/>
    <property type="match status" value="1"/>
</dbReference>
<feature type="repeat" description="PPR" evidence="5">
    <location>
        <begin position="101"/>
        <end position="135"/>
    </location>
</feature>
<accession>A0A834ZP80</accession>
<dbReference type="Pfam" id="PF20431">
    <property type="entry name" value="E_motif"/>
    <property type="match status" value="1"/>
</dbReference>
<sequence length="794" mass="87908">MESKLTHFANLLQSCIEKKAHLAGKLLHAQILRNGSFSDTFLSNRLIEFYSKCGNVDTAHRVFDYMPEKNIYSWNAIVGAYCKAGNLQHAQIMFADMPERNAVSWNTIISTLVRSGSEGKALDFYNMMNREGFKPTHFTLASVLSACGSLNDVEHGRRCHSLAIKVGLDGNMYVENALVGMYAKCRSIEDAIQAFGGMSQPNEVSFTVMMGGLAQTERIEEALKMFGMMHRIGIRIDSVSLSSILGVCSRGGTEEPGLSYQSYGLSCIVHGQQVHSLTVKLGFETDLHVSNSLLDMYAKNGNMKWAEMVFAYLPEVNVVSWNVMIAGYGQKCQSEKAIELLERMQRHGFEPDEVTYVSMLGACVKSGDIETGRQMFDRMSCASAASWNAILSGYSQNGNHEEAVELFKKMQFLGVQPNRATIAVILSSCAGMGLVECGKQIHAASTKAAIHDDMFVASGLVDMYSKSGNIDTARCIFDRMPKRDTVCWNSMIAGLALHSLDREAFTLFKQMREEGICPTQFSYSSILTSFARLASLSQGRQVHAQLAKDGYINDVFVGTSLIDMYSKCGDVDGGRRFFDKMYGKNIVTWNEMIHGYAQNGRGDEAVHLYEDMIRSGEKPDGITFIAVLTACSHSGLVDAGIRIFNSMQEEHGVEPLADHYTCIIDSLGRAGRFDEAEVLINKMPCKDDPIVWEVLLSSCRVHANVSLGKRAAEELFRLDPQNSAPYVLLFNIYAALGRWNDASAVRELMSNRQVVKDPGYSWVEFKNGVQAFMVDDDLRMANDEVGAVNIGMSP</sequence>
<dbReference type="PROSITE" id="PS51257">
    <property type="entry name" value="PROKAR_LIPOPROTEIN"/>
    <property type="match status" value="1"/>
</dbReference>
<dbReference type="InterPro" id="IPR011990">
    <property type="entry name" value="TPR-like_helical_dom_sf"/>
</dbReference>
<evidence type="ECO:0000256" key="1">
    <source>
        <dbReference type="ARBA" id="ARBA00006643"/>
    </source>
</evidence>
<evidence type="ECO:0000313" key="6">
    <source>
        <dbReference type="EMBL" id="KAF8408728.1"/>
    </source>
</evidence>
<feature type="repeat" description="PPR" evidence="5">
    <location>
        <begin position="352"/>
        <end position="382"/>
    </location>
</feature>
<feature type="repeat" description="PPR" evidence="5">
    <location>
        <begin position="202"/>
        <end position="236"/>
    </location>
</feature>
<organism evidence="6 7">
    <name type="scientific">Tetracentron sinense</name>
    <name type="common">Spur-leaf</name>
    <dbReference type="NCBI Taxonomy" id="13715"/>
    <lineage>
        <taxon>Eukaryota</taxon>
        <taxon>Viridiplantae</taxon>
        <taxon>Streptophyta</taxon>
        <taxon>Embryophyta</taxon>
        <taxon>Tracheophyta</taxon>
        <taxon>Spermatophyta</taxon>
        <taxon>Magnoliopsida</taxon>
        <taxon>Trochodendrales</taxon>
        <taxon>Trochodendraceae</taxon>
        <taxon>Tetracentron</taxon>
    </lineage>
</organism>
<dbReference type="AlphaFoldDB" id="A0A834ZP80"/>
<dbReference type="Pfam" id="PF01535">
    <property type="entry name" value="PPR"/>
    <property type="match status" value="2"/>
</dbReference>
<evidence type="ECO:0000256" key="3">
    <source>
        <dbReference type="ARBA" id="ARBA00022946"/>
    </source>
</evidence>
<feature type="repeat" description="PPR" evidence="5">
    <location>
        <begin position="39"/>
        <end position="69"/>
    </location>
</feature>
<dbReference type="FunFam" id="1.25.40.10:FF:000031">
    <property type="entry name" value="Pentatricopeptide repeat-containing protein mitochondrial"/>
    <property type="match status" value="1"/>
</dbReference>
<gene>
    <name evidence="6" type="ORF">HHK36_004796</name>
</gene>
<dbReference type="FunFam" id="1.25.40.10:FF:000488">
    <property type="entry name" value="Pentatricopeptide repeat-containing protein, mitochondrial"/>
    <property type="match status" value="1"/>
</dbReference>
<reference evidence="6 7" key="1">
    <citation type="submission" date="2020-04" db="EMBL/GenBank/DDBJ databases">
        <title>Plant Genome Project.</title>
        <authorList>
            <person name="Zhang R.-G."/>
        </authorList>
    </citation>
    <scope>NUCLEOTIDE SEQUENCE [LARGE SCALE GENOMIC DNA]</scope>
    <source>
        <strain evidence="6">YNK0</strain>
        <tissue evidence="6">Leaf</tissue>
    </source>
</reference>
<dbReference type="InterPro" id="IPR046960">
    <property type="entry name" value="PPR_At4g14850-like_plant"/>
</dbReference>
<dbReference type="NCBIfam" id="TIGR00756">
    <property type="entry name" value="PPR"/>
    <property type="match status" value="9"/>
</dbReference>
<dbReference type="GO" id="GO:0003723">
    <property type="term" value="F:RNA binding"/>
    <property type="evidence" value="ECO:0007669"/>
    <property type="project" value="InterPro"/>
</dbReference>
<protein>
    <recommendedName>
        <fullName evidence="8">Pentatricopeptide repeat-containing protein</fullName>
    </recommendedName>
</protein>